<dbReference type="InterPro" id="IPR043504">
    <property type="entry name" value="Peptidase_S1_PA_chymotrypsin"/>
</dbReference>
<proteinExistence type="predicted"/>
<reference evidence="1" key="1">
    <citation type="submission" date="2020-03" db="EMBL/GenBank/DDBJ databases">
        <title>The deep terrestrial virosphere.</title>
        <authorList>
            <person name="Holmfeldt K."/>
            <person name="Nilsson E."/>
            <person name="Simone D."/>
            <person name="Lopez-Fernandez M."/>
            <person name="Wu X."/>
            <person name="de Brujin I."/>
            <person name="Lundin D."/>
            <person name="Andersson A."/>
            <person name="Bertilsson S."/>
            <person name="Dopson M."/>
        </authorList>
    </citation>
    <scope>NUCLEOTIDE SEQUENCE</scope>
    <source>
        <strain evidence="1">TM448B02607</strain>
    </source>
</reference>
<gene>
    <name evidence="1" type="ORF">TM448B02607_0004</name>
</gene>
<accession>A0A6M3XZ47</accession>
<dbReference type="InterPro" id="IPR001940">
    <property type="entry name" value="Peptidase_S1C"/>
</dbReference>
<dbReference type="GO" id="GO:0006508">
    <property type="term" value="P:proteolysis"/>
    <property type="evidence" value="ECO:0007669"/>
    <property type="project" value="InterPro"/>
</dbReference>
<name>A0A6M3XZ47_9ZZZZ</name>
<dbReference type="InterPro" id="IPR009003">
    <property type="entry name" value="Peptidase_S1_PA"/>
</dbReference>
<dbReference type="SUPFAM" id="SSF50494">
    <property type="entry name" value="Trypsin-like serine proteases"/>
    <property type="match status" value="1"/>
</dbReference>
<dbReference type="AlphaFoldDB" id="A0A6M3XZ47"/>
<dbReference type="PRINTS" id="PR00834">
    <property type="entry name" value="PROTEASES2C"/>
</dbReference>
<protein>
    <submittedName>
        <fullName evidence="1">Putative trypsin-like peptidase domain containing protein</fullName>
    </submittedName>
</protein>
<dbReference type="Pfam" id="PF13365">
    <property type="entry name" value="Trypsin_2"/>
    <property type="match status" value="1"/>
</dbReference>
<evidence type="ECO:0000313" key="1">
    <source>
        <dbReference type="EMBL" id="QJI01526.1"/>
    </source>
</evidence>
<dbReference type="Gene3D" id="2.40.10.10">
    <property type="entry name" value="Trypsin-like serine proteases"/>
    <property type="match status" value="2"/>
</dbReference>
<dbReference type="GO" id="GO:0004252">
    <property type="term" value="F:serine-type endopeptidase activity"/>
    <property type="evidence" value="ECO:0007669"/>
    <property type="project" value="InterPro"/>
</dbReference>
<dbReference type="EMBL" id="MT144930">
    <property type="protein sequence ID" value="QJI01526.1"/>
    <property type="molecule type" value="Genomic_DNA"/>
</dbReference>
<organism evidence="1">
    <name type="scientific">viral metagenome</name>
    <dbReference type="NCBI Taxonomy" id="1070528"/>
    <lineage>
        <taxon>unclassified sequences</taxon>
        <taxon>metagenomes</taxon>
        <taxon>organismal metagenomes</taxon>
    </lineage>
</organism>
<sequence>MKAKFFMLFAIAMFIVGSAAYAFMSGEKAHTAMIYPVVRITMGNSAGSGTIIYSKLDGYDKGKEIYSTYVLTNHHVVESAISIFEEWDSVLGENVKKEKRGIIYVEIFQYKNLSIPVGTFKVEAEIIAYNKDEDMALVKLSSEKKVDYVAALYPRNKGNDLHVMDETVAVGCSLAFPPLPTTGIITRKNFQINSLPYHMSSSQIIYGNSGGAMFLDSVGQLIGIPSLVPVVGWGTPITHMGLFIPIDRIYDWLKREHYDFLFDSIKTESGCLETRKREIEEKKKAKK</sequence>